<dbReference type="EMBL" id="FONG01000024">
    <property type="protein sequence ID" value="SFF69028.1"/>
    <property type="molecule type" value="Genomic_DNA"/>
</dbReference>
<sequence>MTPHRFRPSGPAELLERAVCVLLDFDGPVCRLFGGSPAAHIAYDMRRYLASRGLAADPAAPAAGDDPHRLLAPGRDRDVMAELEHILAVGEEAAAGSAVPTPGADAFVRAVRDSGRLLAVTTNNAPTAVGIYLKQQGLDDLFDGGVFGRDPGDPRLMKPAPDCLLRAMDAVGVRPADCLMIGDSPSDVAAARAAEVPFLGYARSADRVERLRRARAGTVVVGMAGLVAAAGGLARR</sequence>
<dbReference type="STRING" id="380248.SAMN05216251_12491"/>
<proteinExistence type="predicted"/>
<dbReference type="InterPro" id="IPR036412">
    <property type="entry name" value="HAD-like_sf"/>
</dbReference>
<dbReference type="PANTHER" id="PTHR43434:SF1">
    <property type="entry name" value="PHOSPHOGLYCOLATE PHOSPHATASE"/>
    <property type="match status" value="1"/>
</dbReference>
<reference evidence="2" key="1">
    <citation type="submission" date="2016-10" db="EMBL/GenBank/DDBJ databases">
        <authorList>
            <person name="Varghese N."/>
            <person name="Submissions S."/>
        </authorList>
    </citation>
    <scope>NUCLEOTIDE SEQUENCE [LARGE SCALE GENOMIC DNA]</scope>
    <source>
        <strain evidence="2">CGMCC 4.3510</strain>
    </source>
</reference>
<dbReference type="InterPro" id="IPR006439">
    <property type="entry name" value="HAD-SF_hydro_IA"/>
</dbReference>
<dbReference type="PANTHER" id="PTHR43434">
    <property type="entry name" value="PHOSPHOGLYCOLATE PHOSPHATASE"/>
    <property type="match status" value="1"/>
</dbReference>
<dbReference type="GO" id="GO:0006281">
    <property type="term" value="P:DNA repair"/>
    <property type="evidence" value="ECO:0007669"/>
    <property type="project" value="TreeGrafter"/>
</dbReference>
<dbReference type="GO" id="GO:0005829">
    <property type="term" value="C:cytosol"/>
    <property type="evidence" value="ECO:0007669"/>
    <property type="project" value="TreeGrafter"/>
</dbReference>
<dbReference type="NCBIfam" id="TIGR01509">
    <property type="entry name" value="HAD-SF-IA-v3"/>
    <property type="match status" value="1"/>
</dbReference>
<dbReference type="Proteomes" id="UP000199323">
    <property type="component" value="Unassembled WGS sequence"/>
</dbReference>
<accession>A0A1I2KRQ3</accession>
<dbReference type="InterPro" id="IPR023214">
    <property type="entry name" value="HAD_sf"/>
</dbReference>
<dbReference type="RefSeq" id="WP_245796517.1">
    <property type="nucleotide sequence ID" value="NZ_FONG01000024.1"/>
</dbReference>
<evidence type="ECO:0000313" key="2">
    <source>
        <dbReference type="Proteomes" id="UP000199323"/>
    </source>
</evidence>
<dbReference type="InterPro" id="IPR050155">
    <property type="entry name" value="HAD-like_hydrolase_sf"/>
</dbReference>
<gene>
    <name evidence="1" type="ORF">SAMN05216251_12491</name>
</gene>
<dbReference type="SUPFAM" id="SSF56784">
    <property type="entry name" value="HAD-like"/>
    <property type="match status" value="1"/>
</dbReference>
<dbReference type="CDD" id="cd01427">
    <property type="entry name" value="HAD_like"/>
    <property type="match status" value="1"/>
</dbReference>
<dbReference type="Gene3D" id="3.40.50.1000">
    <property type="entry name" value="HAD superfamily/HAD-like"/>
    <property type="match status" value="1"/>
</dbReference>
<keyword evidence="2" id="KW-1185">Reference proteome</keyword>
<dbReference type="AlphaFoldDB" id="A0A1I2KRQ3"/>
<name>A0A1I2KRQ3_9ACTN</name>
<organism evidence="1 2">
    <name type="scientific">Actinacidiphila alni</name>
    <dbReference type="NCBI Taxonomy" id="380248"/>
    <lineage>
        <taxon>Bacteria</taxon>
        <taxon>Bacillati</taxon>
        <taxon>Actinomycetota</taxon>
        <taxon>Actinomycetes</taxon>
        <taxon>Kitasatosporales</taxon>
        <taxon>Streptomycetaceae</taxon>
        <taxon>Actinacidiphila</taxon>
    </lineage>
</organism>
<protein>
    <submittedName>
        <fullName evidence="1">Haloacid dehalogenase superfamily, subfamily IA, variant 3 with third motif having DD or ED</fullName>
    </submittedName>
</protein>
<dbReference type="GO" id="GO:0008967">
    <property type="term" value="F:phosphoglycolate phosphatase activity"/>
    <property type="evidence" value="ECO:0007669"/>
    <property type="project" value="TreeGrafter"/>
</dbReference>
<dbReference type="Pfam" id="PF00702">
    <property type="entry name" value="Hydrolase"/>
    <property type="match status" value="1"/>
</dbReference>
<evidence type="ECO:0000313" key="1">
    <source>
        <dbReference type="EMBL" id="SFF69028.1"/>
    </source>
</evidence>